<accession>A0A4R3UC19</accession>
<dbReference type="Gene3D" id="1.10.260.40">
    <property type="entry name" value="lambda repressor-like DNA-binding domains"/>
    <property type="match status" value="1"/>
</dbReference>
<gene>
    <name evidence="3" type="ORF">EV671_105324</name>
</gene>
<dbReference type="InterPro" id="IPR052345">
    <property type="entry name" value="Rad_response_metalloprotease"/>
</dbReference>
<name>A0A4R3UC19_ROSSA</name>
<protein>
    <submittedName>
        <fullName evidence="3">Helix-turn-helix protein</fullName>
    </submittedName>
</protein>
<organism evidence="3 4">
    <name type="scientific">Roseateles saccharophilus</name>
    <name type="common">Pseudomonas saccharophila</name>
    <dbReference type="NCBI Taxonomy" id="304"/>
    <lineage>
        <taxon>Bacteria</taxon>
        <taxon>Pseudomonadati</taxon>
        <taxon>Pseudomonadota</taxon>
        <taxon>Betaproteobacteria</taxon>
        <taxon>Burkholderiales</taxon>
        <taxon>Sphaerotilaceae</taxon>
        <taxon>Roseateles</taxon>
    </lineage>
</organism>
<comment type="caution">
    <text evidence="3">The sequence shown here is derived from an EMBL/GenBank/DDBJ whole genome shotgun (WGS) entry which is preliminary data.</text>
</comment>
<dbReference type="Gene3D" id="1.10.10.2910">
    <property type="match status" value="1"/>
</dbReference>
<feature type="domain" description="HTH cro/C1-type" evidence="2">
    <location>
        <begin position="24"/>
        <end position="79"/>
    </location>
</feature>
<dbReference type="InterPro" id="IPR001387">
    <property type="entry name" value="Cro/C1-type_HTH"/>
</dbReference>
<dbReference type="CDD" id="cd00093">
    <property type="entry name" value="HTH_XRE"/>
    <property type="match status" value="1"/>
</dbReference>
<sequence length="384" mass="42447">MFDRTADAARPEAARHMSAMGGRVRVARESAKITQADLCEAVGFADRQTLSAIENGERRIQAAELVRISQAVNRPIEWFIDPFVVEGDARFSWRVAKSLPDEALTDFESRIGRLVGLLRHLKMALQGNSSVFSPVLRVSRQSTFEEAWVWGELVAQHLDLGIVPAVKLVEAIETRLDIPVLYVDAHVESEARGISGAMCRLPDLQVIVINRHESPARRNFDVAHELFHALTWDALPPQHREDPDNVAKGTLIKRIEHLADNFAAALLMPRASLDKLIPEEKLGDAEYLVDVARELHVSTGALAFRLLNLKLIGPGTCEAVRKLQVAKEQSPAPELYSESFVNLLHEGILRGHVSARKGASALAMTLEQLSGLMSKYGKSAPFVI</sequence>
<keyword evidence="4" id="KW-1185">Reference proteome</keyword>
<evidence type="ECO:0000313" key="4">
    <source>
        <dbReference type="Proteomes" id="UP000295110"/>
    </source>
</evidence>
<proteinExistence type="inferred from homology"/>
<comment type="similarity">
    <text evidence="1">Belongs to the short-chain fatty acyl-CoA assimilation regulator (ScfR) family.</text>
</comment>
<dbReference type="Proteomes" id="UP000295110">
    <property type="component" value="Unassembled WGS sequence"/>
</dbReference>
<dbReference type="InterPro" id="IPR010359">
    <property type="entry name" value="IrrE_HExxH"/>
</dbReference>
<dbReference type="PROSITE" id="PS50943">
    <property type="entry name" value="HTH_CROC1"/>
    <property type="match status" value="1"/>
</dbReference>
<dbReference type="PANTHER" id="PTHR43236">
    <property type="entry name" value="ANTITOXIN HIGA1"/>
    <property type="match status" value="1"/>
</dbReference>
<dbReference type="SMART" id="SM00530">
    <property type="entry name" value="HTH_XRE"/>
    <property type="match status" value="1"/>
</dbReference>
<dbReference type="SUPFAM" id="SSF47413">
    <property type="entry name" value="lambda repressor-like DNA-binding domains"/>
    <property type="match status" value="1"/>
</dbReference>
<dbReference type="EMBL" id="SMBU01000053">
    <property type="protein sequence ID" value="TCU84478.1"/>
    <property type="molecule type" value="Genomic_DNA"/>
</dbReference>
<evidence type="ECO:0000256" key="1">
    <source>
        <dbReference type="ARBA" id="ARBA00007227"/>
    </source>
</evidence>
<dbReference type="AlphaFoldDB" id="A0A4R3UC19"/>
<dbReference type="RefSeq" id="WP_207911244.1">
    <property type="nucleotide sequence ID" value="NZ_SGUF01000073.1"/>
</dbReference>
<evidence type="ECO:0000259" key="2">
    <source>
        <dbReference type="PROSITE" id="PS50943"/>
    </source>
</evidence>
<dbReference type="PANTHER" id="PTHR43236:SF1">
    <property type="entry name" value="BLL7220 PROTEIN"/>
    <property type="match status" value="1"/>
</dbReference>
<dbReference type="InterPro" id="IPR010982">
    <property type="entry name" value="Lambda_DNA-bd_dom_sf"/>
</dbReference>
<evidence type="ECO:0000313" key="3">
    <source>
        <dbReference type="EMBL" id="TCU84478.1"/>
    </source>
</evidence>
<dbReference type="GO" id="GO:0003677">
    <property type="term" value="F:DNA binding"/>
    <property type="evidence" value="ECO:0007669"/>
    <property type="project" value="InterPro"/>
</dbReference>
<dbReference type="Pfam" id="PF06114">
    <property type="entry name" value="Peptidase_M78"/>
    <property type="match status" value="1"/>
</dbReference>
<reference evidence="3 4" key="1">
    <citation type="submission" date="2019-03" db="EMBL/GenBank/DDBJ databases">
        <title>Genomic Encyclopedia of Type Strains, Phase IV (KMG-IV): sequencing the most valuable type-strain genomes for metagenomic binning, comparative biology and taxonomic classification.</title>
        <authorList>
            <person name="Goeker M."/>
        </authorList>
    </citation>
    <scope>NUCLEOTIDE SEQUENCE [LARGE SCALE GENOMIC DNA]</scope>
    <source>
        <strain evidence="3 4">DSM 654</strain>
    </source>
</reference>
<dbReference type="Pfam" id="PF01381">
    <property type="entry name" value="HTH_3"/>
    <property type="match status" value="1"/>
</dbReference>